<dbReference type="InterPro" id="IPR025250">
    <property type="entry name" value="DUF4199"/>
</dbReference>
<evidence type="ECO:0000256" key="1">
    <source>
        <dbReference type="SAM" id="Phobius"/>
    </source>
</evidence>
<evidence type="ECO:0008006" key="4">
    <source>
        <dbReference type="Google" id="ProtNLM"/>
    </source>
</evidence>
<accession>A0A238WVI1</accession>
<organism evidence="2 3">
    <name type="scientific">Lutibacter agarilyticus</name>
    <dbReference type="NCBI Taxonomy" id="1109740"/>
    <lineage>
        <taxon>Bacteria</taxon>
        <taxon>Pseudomonadati</taxon>
        <taxon>Bacteroidota</taxon>
        <taxon>Flavobacteriia</taxon>
        <taxon>Flavobacteriales</taxon>
        <taxon>Flavobacteriaceae</taxon>
        <taxon>Lutibacter</taxon>
    </lineage>
</organism>
<gene>
    <name evidence="2" type="ORF">SAMN06265371_10484</name>
</gene>
<dbReference type="Pfam" id="PF13858">
    <property type="entry name" value="DUF4199"/>
    <property type="match status" value="1"/>
</dbReference>
<proteinExistence type="predicted"/>
<feature type="transmembrane region" description="Helical" evidence="1">
    <location>
        <begin position="80"/>
        <end position="101"/>
    </location>
</feature>
<dbReference type="RefSeq" id="WP_089381202.1">
    <property type="nucleotide sequence ID" value="NZ_FZNT01000004.1"/>
</dbReference>
<dbReference type="AlphaFoldDB" id="A0A238WVI1"/>
<name>A0A238WVI1_9FLAO</name>
<dbReference type="Proteomes" id="UP000198384">
    <property type="component" value="Unassembled WGS sequence"/>
</dbReference>
<protein>
    <recommendedName>
        <fullName evidence="4">DUF4199 domain-containing protein</fullName>
    </recommendedName>
</protein>
<dbReference type="OrthoDB" id="1122768at2"/>
<keyword evidence="1" id="KW-0472">Membrane</keyword>
<sequence length="176" mass="19230">MENQKSSSTSIMLNYGLILGFVSILLGVANFAFGDVYEPHWSMQVVSGAATIALIVLGLKKLKESNGNLLSLGEALKTGLGIALVSGVIYIIYFFVFVNYIEPDYFANLGKVQEAAMLEAYPNWSDEQMEASLEMAQKMSGFGMISAIVMIMSLLFGFVISLIAGLIMKRTEEDNE</sequence>
<keyword evidence="1" id="KW-1133">Transmembrane helix</keyword>
<keyword evidence="3" id="KW-1185">Reference proteome</keyword>
<evidence type="ECO:0000313" key="2">
    <source>
        <dbReference type="EMBL" id="SNR50547.1"/>
    </source>
</evidence>
<reference evidence="2 3" key="1">
    <citation type="submission" date="2017-06" db="EMBL/GenBank/DDBJ databases">
        <authorList>
            <person name="Kim H.J."/>
            <person name="Triplett B.A."/>
        </authorList>
    </citation>
    <scope>NUCLEOTIDE SEQUENCE [LARGE SCALE GENOMIC DNA]</scope>
    <source>
        <strain evidence="2 3">DSM 29150</strain>
    </source>
</reference>
<dbReference type="EMBL" id="FZNT01000004">
    <property type="protein sequence ID" value="SNR50547.1"/>
    <property type="molecule type" value="Genomic_DNA"/>
</dbReference>
<feature type="transmembrane region" description="Helical" evidence="1">
    <location>
        <begin position="39"/>
        <end position="59"/>
    </location>
</feature>
<feature type="transmembrane region" description="Helical" evidence="1">
    <location>
        <begin position="142"/>
        <end position="167"/>
    </location>
</feature>
<evidence type="ECO:0000313" key="3">
    <source>
        <dbReference type="Proteomes" id="UP000198384"/>
    </source>
</evidence>
<keyword evidence="1" id="KW-0812">Transmembrane</keyword>
<feature type="transmembrane region" description="Helical" evidence="1">
    <location>
        <begin position="12"/>
        <end position="33"/>
    </location>
</feature>